<accession>A0ABV2JPB7</accession>
<keyword evidence="1" id="KW-0472">Membrane</keyword>
<evidence type="ECO:0000313" key="3">
    <source>
        <dbReference type="Proteomes" id="UP001549184"/>
    </source>
</evidence>
<comment type="caution">
    <text evidence="2">The sequence shown here is derived from an EMBL/GenBank/DDBJ whole genome shotgun (WGS) entry which is preliminary data.</text>
</comment>
<evidence type="ECO:0000256" key="1">
    <source>
        <dbReference type="SAM" id="Phobius"/>
    </source>
</evidence>
<keyword evidence="1" id="KW-0812">Transmembrane</keyword>
<reference evidence="2 3" key="1">
    <citation type="submission" date="2024-06" db="EMBL/GenBank/DDBJ databases">
        <title>Sorghum-associated microbial communities from plants grown in Nebraska, USA.</title>
        <authorList>
            <person name="Schachtman D."/>
        </authorList>
    </citation>
    <scope>NUCLEOTIDE SEQUENCE [LARGE SCALE GENOMIC DNA]</scope>
    <source>
        <strain evidence="2 3">1073</strain>
    </source>
</reference>
<organism evidence="2 3">
    <name type="scientific">Dyella japonica</name>
    <dbReference type="NCBI Taxonomy" id="231455"/>
    <lineage>
        <taxon>Bacteria</taxon>
        <taxon>Pseudomonadati</taxon>
        <taxon>Pseudomonadota</taxon>
        <taxon>Gammaproteobacteria</taxon>
        <taxon>Lysobacterales</taxon>
        <taxon>Rhodanobacteraceae</taxon>
        <taxon>Dyella</taxon>
    </lineage>
</organism>
<proteinExistence type="predicted"/>
<dbReference type="RefSeq" id="WP_354012157.1">
    <property type="nucleotide sequence ID" value="NZ_JBEPMU010000001.1"/>
</dbReference>
<dbReference type="EMBL" id="JBEPMU010000001">
    <property type="protein sequence ID" value="MET3650667.1"/>
    <property type="molecule type" value="Genomic_DNA"/>
</dbReference>
<name>A0ABV2JPB7_9GAMM</name>
<keyword evidence="1" id="KW-1133">Transmembrane helix</keyword>
<feature type="transmembrane region" description="Helical" evidence="1">
    <location>
        <begin position="301"/>
        <end position="318"/>
    </location>
</feature>
<keyword evidence="3" id="KW-1185">Reference proteome</keyword>
<protein>
    <submittedName>
        <fullName evidence="2">Uncharacterized protein</fullName>
    </submittedName>
</protein>
<evidence type="ECO:0000313" key="2">
    <source>
        <dbReference type="EMBL" id="MET3650667.1"/>
    </source>
</evidence>
<dbReference type="Proteomes" id="UP001549184">
    <property type="component" value="Unassembled WGS sequence"/>
</dbReference>
<gene>
    <name evidence="2" type="ORF">ABIC75_000369</name>
</gene>
<sequence length="411" mass="45578">MMFPDVVELYRASGRPLIAGSAFTYEGQSGQRLREAISKCEQLAVHFGHFSEPPEITQPDHILFSWMLAANEHARFYHSIVALVEGSPRPGQGVVPTAYYLIDLDYAAGEESPPAGIRKLTKLTELVQGLAEIGHRVATGPTDPLTLLFVIPADEKSPPRTIQLSTRITAETLELPDLELGPLLALTTREATSQLHQEERRSLFRLAVADVLGEATNDNADLTYLAGHWDKVLAKYQYDVDTYISRFSFDKVRKEISQAEVDFVTKIQAVVGESSSKLLGLPLSLVAVIGVYHAASLVESILLTLGALLIAVLFSGFTENQRLQLGRIEHAFKTVFDSINLKTDHPPLVVRERLDEAKGAFHAQVQFSRRTLWTVRTLAWVPAGLTTVATALKFNETVRSHVLEWANRLLF</sequence>